<proteinExistence type="inferred from homology"/>
<dbReference type="EMBL" id="AAXMUW010000007">
    <property type="protein sequence ID" value="EGQ9134635.1"/>
    <property type="molecule type" value="Genomic_DNA"/>
</dbReference>
<dbReference type="InterPro" id="IPR050155">
    <property type="entry name" value="HAD-like_hydrolase_sf"/>
</dbReference>
<dbReference type="InterPro" id="IPR023214">
    <property type="entry name" value="HAD_sf"/>
</dbReference>
<evidence type="ECO:0000313" key="5">
    <source>
        <dbReference type="EMBL" id="ARP17084.1"/>
    </source>
</evidence>
<dbReference type="GO" id="GO:0008967">
    <property type="term" value="F:phosphoglycolate phosphatase activity"/>
    <property type="evidence" value="ECO:0007669"/>
    <property type="project" value="UniProtKB-EC"/>
</dbReference>
<dbReference type="SUPFAM" id="SSF56784">
    <property type="entry name" value="HAD-like"/>
    <property type="match status" value="1"/>
</dbReference>
<dbReference type="SFLD" id="SFLDG01129">
    <property type="entry name" value="C1.5:_HAD__Beta-PGM__Phosphata"/>
    <property type="match status" value="1"/>
</dbReference>
<comment type="catalytic activity">
    <reaction evidence="1">
        <text>2-phosphoglycolate + H2O = glycolate + phosphate</text>
        <dbReference type="Rhea" id="RHEA:14369"/>
        <dbReference type="ChEBI" id="CHEBI:15377"/>
        <dbReference type="ChEBI" id="CHEBI:29805"/>
        <dbReference type="ChEBI" id="CHEBI:43474"/>
        <dbReference type="ChEBI" id="CHEBI:58033"/>
        <dbReference type="EC" id="3.1.3.18"/>
    </reaction>
</comment>
<dbReference type="SFLD" id="SFLDS00003">
    <property type="entry name" value="Haloacid_Dehalogenase"/>
    <property type="match status" value="1"/>
</dbReference>
<evidence type="ECO:0000256" key="1">
    <source>
        <dbReference type="ARBA" id="ARBA00000830"/>
    </source>
</evidence>
<name>A0A1W6T895_VIBAL</name>
<dbReference type="InterPro" id="IPR041492">
    <property type="entry name" value="HAD_2"/>
</dbReference>
<dbReference type="PANTHER" id="PTHR43434:SF1">
    <property type="entry name" value="PHOSPHOGLYCOLATE PHOSPHATASE"/>
    <property type="match status" value="1"/>
</dbReference>
<dbReference type="InterPro" id="IPR023198">
    <property type="entry name" value="PGP-like_dom2"/>
</dbReference>
<reference evidence="6" key="2">
    <citation type="submission" date="2019-11" db="EMBL/GenBank/DDBJ databases">
        <authorList>
            <consortium name="PulseNet: The National Subtyping Network for Foodborne Disease Surveillance"/>
            <person name="Tarr C.L."/>
            <person name="Trees E."/>
            <person name="Katz L.S."/>
            <person name="Carleton-Romer H.A."/>
            <person name="Stroika S."/>
            <person name="Kucerova Z."/>
            <person name="Roache K.F."/>
            <person name="Sabol A.L."/>
            <person name="Besser J."/>
            <person name="Gerner-Smidt P."/>
        </authorList>
    </citation>
    <scope>NUCLEOTIDE SEQUENCE</scope>
    <source>
        <strain evidence="6">PNUSAV001129</strain>
    </source>
</reference>
<reference evidence="5" key="1">
    <citation type="submission" date="2016-10" db="EMBL/GenBank/DDBJ databases">
        <title>The High Quality Genome of Vibrio alginolyticus K01M1.</title>
        <authorList>
            <person name="Wendling C."/>
            <person name="Chibani C.M."/>
            <person name="Hertel R."/>
            <person name="Sproer C."/>
            <person name="Bunk B."/>
            <person name="Overmann J."/>
            <person name="Roth O."/>
            <person name="Liesegang H."/>
        </authorList>
    </citation>
    <scope>NUCLEOTIDE SEQUENCE</scope>
    <source>
        <strain evidence="5">K05K4</strain>
    </source>
</reference>
<dbReference type="EC" id="3.1.3.18" evidence="4"/>
<comment type="pathway">
    <text evidence="2">Organic acid metabolism; glycolate biosynthesis; glycolate from 2-phosphoglycolate: step 1/1.</text>
</comment>
<dbReference type="GO" id="GO:0005829">
    <property type="term" value="C:cytosol"/>
    <property type="evidence" value="ECO:0007669"/>
    <property type="project" value="TreeGrafter"/>
</dbReference>
<dbReference type="AlphaFoldDB" id="A0A1W6T895"/>
<evidence type="ECO:0000313" key="6">
    <source>
        <dbReference type="EMBL" id="EGQ9134635.1"/>
    </source>
</evidence>
<dbReference type="InterPro" id="IPR036412">
    <property type="entry name" value="HAD-like_sf"/>
</dbReference>
<evidence type="ECO:0000256" key="4">
    <source>
        <dbReference type="ARBA" id="ARBA00013078"/>
    </source>
</evidence>
<evidence type="ECO:0000256" key="2">
    <source>
        <dbReference type="ARBA" id="ARBA00004818"/>
    </source>
</evidence>
<keyword evidence="5" id="KW-0378">Hydrolase</keyword>
<accession>A0A1W6T895</accession>
<dbReference type="Gene3D" id="3.40.50.1000">
    <property type="entry name" value="HAD superfamily/HAD-like"/>
    <property type="match status" value="1"/>
</dbReference>
<dbReference type="Proteomes" id="UP000714625">
    <property type="component" value="Unassembled WGS sequence"/>
</dbReference>
<sequence length="211" mass="23873">MHPLFNGYDTVIFDCDGVILDSNNLKIDAMRNALRMAQVSELEIDNCCNYFKANFGKSRFHHVSYFVEHFILNTDEALYERILSFYSKQCEELYMEAQLTPNFIAAITDCPAKLYVASGSAQDELREVFVKRKLAQYFTLILGSPTAKADNVATILKESSGTALMIGDALSDFHAAKENNIDFLGYLPFSNVKEELESLSKSEGFNILRSW</sequence>
<gene>
    <name evidence="5" type="primary">gph_1</name>
    <name evidence="6" type="ORF">GHY86_05620</name>
    <name evidence="5" type="ORF">K05K4_01880</name>
</gene>
<dbReference type="GO" id="GO:0006281">
    <property type="term" value="P:DNA repair"/>
    <property type="evidence" value="ECO:0007669"/>
    <property type="project" value="TreeGrafter"/>
</dbReference>
<protein>
    <recommendedName>
        <fullName evidence="4">phosphoglycolate phosphatase</fullName>
        <ecNumber evidence="4">3.1.3.18</ecNumber>
    </recommendedName>
</protein>
<dbReference type="RefSeq" id="WP_047009435.1">
    <property type="nucleotide sequence ID" value="NZ_CP017889.1"/>
</dbReference>
<dbReference type="EMBL" id="CP017902">
    <property type="protein sequence ID" value="ARP17084.1"/>
    <property type="molecule type" value="Genomic_DNA"/>
</dbReference>
<organism evidence="5">
    <name type="scientific">Vibrio alginolyticus</name>
    <dbReference type="NCBI Taxonomy" id="663"/>
    <lineage>
        <taxon>Bacteria</taxon>
        <taxon>Pseudomonadati</taxon>
        <taxon>Pseudomonadota</taxon>
        <taxon>Gammaproteobacteria</taxon>
        <taxon>Vibrionales</taxon>
        <taxon>Vibrionaceae</taxon>
        <taxon>Vibrio</taxon>
    </lineage>
</organism>
<dbReference type="PANTHER" id="PTHR43434">
    <property type="entry name" value="PHOSPHOGLYCOLATE PHOSPHATASE"/>
    <property type="match status" value="1"/>
</dbReference>
<comment type="similarity">
    <text evidence="3">Belongs to the HAD-like hydrolase superfamily. CbbY/CbbZ/Gph/YieH family.</text>
</comment>
<evidence type="ECO:0000256" key="3">
    <source>
        <dbReference type="ARBA" id="ARBA00006171"/>
    </source>
</evidence>
<dbReference type="Pfam" id="PF13419">
    <property type="entry name" value="HAD_2"/>
    <property type="match status" value="1"/>
</dbReference>
<dbReference type="Gene3D" id="1.10.150.240">
    <property type="entry name" value="Putative phosphatase, domain 2"/>
    <property type="match status" value="1"/>
</dbReference>